<evidence type="ECO:0008006" key="3">
    <source>
        <dbReference type="Google" id="ProtNLM"/>
    </source>
</evidence>
<dbReference type="InterPro" id="IPR052343">
    <property type="entry name" value="Retrotransposon-Effector_Assoc"/>
</dbReference>
<keyword evidence="1" id="KW-1185">Reference proteome</keyword>
<sequence>MTPGLSDHSPLVIRSDLETNQGGMPFKIFNHMADHKEFELTTASDIAGEIRKIYTSLVGSTDPTLKGVDLAIVRKGPTITDDAAISLIQLVTTQEIDAALSGIDVSKAPGLDVVTLVPKIKNSSRITEVRPIACCYVVYKIIAKILTARMQPIVGNIINGSKAGFIPGRSIADNILLASELIKGYNRKYISPRCMIKILFKESV</sequence>
<organism evidence="1 2">
    <name type="scientific">Spinacia oleracea</name>
    <name type="common">Spinach</name>
    <dbReference type="NCBI Taxonomy" id="3562"/>
    <lineage>
        <taxon>Eukaryota</taxon>
        <taxon>Viridiplantae</taxon>
        <taxon>Streptophyta</taxon>
        <taxon>Embryophyta</taxon>
        <taxon>Tracheophyta</taxon>
        <taxon>Spermatophyta</taxon>
        <taxon>Magnoliopsida</taxon>
        <taxon>eudicotyledons</taxon>
        <taxon>Gunneridae</taxon>
        <taxon>Pentapetalae</taxon>
        <taxon>Caryophyllales</taxon>
        <taxon>Chenopodiaceae</taxon>
        <taxon>Chenopodioideae</taxon>
        <taxon>Anserineae</taxon>
        <taxon>Spinacia</taxon>
    </lineage>
</organism>
<dbReference type="RefSeq" id="XP_056698457.1">
    <property type="nucleotide sequence ID" value="XM_056842479.1"/>
</dbReference>
<protein>
    <recommendedName>
        <fullName evidence="3">Reverse transcriptase domain-containing protein</fullName>
    </recommendedName>
</protein>
<evidence type="ECO:0000313" key="2">
    <source>
        <dbReference type="RefSeq" id="XP_056698457.1"/>
    </source>
</evidence>
<accession>A0ABM3RS58</accession>
<dbReference type="Proteomes" id="UP000813463">
    <property type="component" value="Chromosome 4"/>
</dbReference>
<gene>
    <name evidence="2" type="primary">LOC130472063</name>
</gene>
<evidence type="ECO:0000313" key="1">
    <source>
        <dbReference type="Proteomes" id="UP000813463"/>
    </source>
</evidence>
<name>A0ABM3RS58_SPIOL</name>
<proteinExistence type="predicted"/>
<reference evidence="2" key="2">
    <citation type="submission" date="2025-08" db="UniProtKB">
        <authorList>
            <consortium name="RefSeq"/>
        </authorList>
    </citation>
    <scope>IDENTIFICATION</scope>
    <source>
        <tissue evidence="2">Leaf</tissue>
    </source>
</reference>
<dbReference type="PANTHER" id="PTHR46890:SF48">
    <property type="entry name" value="RNA-DIRECTED DNA POLYMERASE"/>
    <property type="match status" value="1"/>
</dbReference>
<reference evidence="1" key="1">
    <citation type="journal article" date="2021" name="Nat. Commun.">
        <title>Genomic analyses provide insights into spinach domestication and the genetic basis of agronomic traits.</title>
        <authorList>
            <person name="Cai X."/>
            <person name="Sun X."/>
            <person name="Xu C."/>
            <person name="Sun H."/>
            <person name="Wang X."/>
            <person name="Ge C."/>
            <person name="Zhang Z."/>
            <person name="Wang Q."/>
            <person name="Fei Z."/>
            <person name="Jiao C."/>
            <person name="Wang Q."/>
        </authorList>
    </citation>
    <scope>NUCLEOTIDE SEQUENCE [LARGE SCALE GENOMIC DNA]</scope>
    <source>
        <strain evidence="1">cv. Varoflay</strain>
    </source>
</reference>
<dbReference type="PANTHER" id="PTHR46890">
    <property type="entry name" value="NON-LTR RETROLELEMENT REVERSE TRANSCRIPTASE-LIKE PROTEIN-RELATED"/>
    <property type="match status" value="1"/>
</dbReference>
<dbReference type="GeneID" id="130472063"/>